<evidence type="ECO:0000259" key="8">
    <source>
        <dbReference type="Pfam" id="PF04535"/>
    </source>
</evidence>
<comment type="subcellular location">
    <subcellularLocation>
        <location evidence="1 7">Cell membrane</location>
        <topology evidence="1 7">Multi-pass membrane protein</topology>
    </subcellularLocation>
</comment>
<evidence type="ECO:0000313" key="9">
    <source>
        <dbReference type="EMBL" id="KAK9189121.1"/>
    </source>
</evidence>
<evidence type="ECO:0000313" key="10">
    <source>
        <dbReference type="Proteomes" id="UP001428341"/>
    </source>
</evidence>
<reference evidence="9 10" key="1">
    <citation type="submission" date="2024-05" db="EMBL/GenBank/DDBJ databases">
        <title>Haplotype-resolved chromosome-level genome assembly of Huyou (Citrus changshanensis).</title>
        <authorList>
            <person name="Miao C."/>
            <person name="Chen W."/>
            <person name="Wu Y."/>
            <person name="Wang L."/>
            <person name="Zhao S."/>
            <person name="Grierson D."/>
            <person name="Xu C."/>
            <person name="Chen K."/>
        </authorList>
    </citation>
    <scope>NUCLEOTIDE SEQUENCE [LARGE SCALE GENOMIC DNA]</scope>
    <source>
        <strain evidence="9">01-14</strain>
        <tissue evidence="9">Leaf</tissue>
    </source>
</reference>
<feature type="transmembrane region" description="Helical" evidence="7">
    <location>
        <begin position="165"/>
        <end position="186"/>
    </location>
</feature>
<sequence>MKAEAEPVNEAGEASRDEISTHEMNKGISILDLILRTVAAAGTFGSAIAMGTTNETLTVFPQFTQVRAEYDDHPSFKFFMIANSIVCGYLALSVPLSIFHIIRTAAKKSRILLLVFDLVMLTLVTAGASSATAIVYLAHKGNTSANWFAFCQLFDSFCERISGSLIGSFAAAVTLMLVIITSAVALSRS</sequence>
<comment type="caution">
    <text evidence="9">The sequence shown here is derived from an EMBL/GenBank/DDBJ whole genome shotgun (WGS) entry which is preliminary data.</text>
</comment>
<dbReference type="InterPro" id="IPR006459">
    <property type="entry name" value="CASP/CASPL"/>
</dbReference>
<feature type="transmembrane region" description="Helical" evidence="7">
    <location>
        <begin position="78"/>
        <end position="99"/>
    </location>
</feature>
<organism evidence="9 10">
    <name type="scientific">Citrus x changshan-huyou</name>
    <dbReference type="NCBI Taxonomy" id="2935761"/>
    <lineage>
        <taxon>Eukaryota</taxon>
        <taxon>Viridiplantae</taxon>
        <taxon>Streptophyta</taxon>
        <taxon>Embryophyta</taxon>
        <taxon>Tracheophyta</taxon>
        <taxon>Spermatophyta</taxon>
        <taxon>Magnoliopsida</taxon>
        <taxon>eudicotyledons</taxon>
        <taxon>Gunneridae</taxon>
        <taxon>Pentapetalae</taxon>
        <taxon>rosids</taxon>
        <taxon>malvids</taxon>
        <taxon>Sapindales</taxon>
        <taxon>Rutaceae</taxon>
        <taxon>Aurantioideae</taxon>
        <taxon>Citrus</taxon>
    </lineage>
</organism>
<evidence type="ECO:0000256" key="2">
    <source>
        <dbReference type="ARBA" id="ARBA00007651"/>
    </source>
</evidence>
<keyword evidence="6 7" id="KW-0472">Membrane</keyword>
<dbReference type="PANTHER" id="PTHR36488">
    <property type="entry name" value="CASP-LIKE PROTEIN 1U1"/>
    <property type="match status" value="1"/>
</dbReference>
<comment type="similarity">
    <text evidence="2 7">Belongs to the Casparian strip membrane proteins (CASP) family.</text>
</comment>
<protein>
    <recommendedName>
        <fullName evidence="7">CASP-like protein</fullName>
    </recommendedName>
</protein>
<accession>A0AAP0LYB8</accession>
<name>A0AAP0LYB8_9ROSI</name>
<dbReference type="GO" id="GO:0005886">
    <property type="term" value="C:plasma membrane"/>
    <property type="evidence" value="ECO:0007669"/>
    <property type="project" value="UniProtKB-SubCell"/>
</dbReference>
<feature type="domain" description="Casparian strip membrane protein" evidence="8">
    <location>
        <begin position="26"/>
        <end position="173"/>
    </location>
</feature>
<comment type="subunit">
    <text evidence="7">Homodimer and heterodimers.</text>
</comment>
<keyword evidence="3 7" id="KW-1003">Cell membrane</keyword>
<dbReference type="PANTHER" id="PTHR36488:SF12">
    <property type="entry name" value="CASP-LIKE PROTEIN"/>
    <property type="match status" value="1"/>
</dbReference>
<keyword evidence="5 7" id="KW-1133">Transmembrane helix</keyword>
<evidence type="ECO:0000256" key="1">
    <source>
        <dbReference type="ARBA" id="ARBA00004651"/>
    </source>
</evidence>
<keyword evidence="10" id="KW-1185">Reference proteome</keyword>
<dbReference type="InterPro" id="IPR006702">
    <property type="entry name" value="CASP_dom"/>
</dbReference>
<evidence type="ECO:0000256" key="7">
    <source>
        <dbReference type="RuleBase" id="RU361233"/>
    </source>
</evidence>
<dbReference type="Pfam" id="PF04535">
    <property type="entry name" value="CASP_dom"/>
    <property type="match status" value="1"/>
</dbReference>
<feature type="transmembrane region" description="Helical" evidence="7">
    <location>
        <begin position="111"/>
        <end position="138"/>
    </location>
</feature>
<keyword evidence="4 7" id="KW-0812">Transmembrane</keyword>
<evidence type="ECO:0000256" key="4">
    <source>
        <dbReference type="ARBA" id="ARBA00022692"/>
    </source>
</evidence>
<dbReference type="NCBIfam" id="TIGR01569">
    <property type="entry name" value="A_tha_TIGR01569"/>
    <property type="match status" value="1"/>
</dbReference>
<dbReference type="EMBL" id="JBCGBO010000007">
    <property type="protein sequence ID" value="KAK9189121.1"/>
    <property type="molecule type" value="Genomic_DNA"/>
</dbReference>
<evidence type="ECO:0000256" key="3">
    <source>
        <dbReference type="ARBA" id="ARBA00022475"/>
    </source>
</evidence>
<dbReference type="InterPro" id="IPR044173">
    <property type="entry name" value="CASPL"/>
</dbReference>
<feature type="transmembrane region" description="Helical" evidence="7">
    <location>
        <begin position="33"/>
        <end position="51"/>
    </location>
</feature>
<proteinExistence type="inferred from homology"/>
<dbReference type="Proteomes" id="UP001428341">
    <property type="component" value="Unassembled WGS sequence"/>
</dbReference>
<gene>
    <name evidence="9" type="ORF">WN944_020527</name>
</gene>
<evidence type="ECO:0000256" key="5">
    <source>
        <dbReference type="ARBA" id="ARBA00022989"/>
    </source>
</evidence>
<dbReference type="AlphaFoldDB" id="A0AAP0LYB8"/>
<evidence type="ECO:0000256" key="6">
    <source>
        <dbReference type="ARBA" id="ARBA00023136"/>
    </source>
</evidence>